<sequence>MLRPIYASSHPTPILQHSLFHIVPFLSLNSFISTLAGNTYGPRRVFLAYKVRQEVCARCLSRAMCSRIRIQELPLVEILTLRPRCGKRMQTIHLPDNFATVRKTPLLSVHVVKYAVEHTCCFKEASRLLNLRVQLSGLVKKMVIPFPNVVRVQVGQTVEWSRDSPSSEHWTPRLISRPLVRELLLRHDVRNVDDVDGCLLSPLWEKDLIPEVRARLGDFFTGSESSRSAAF</sequence>
<dbReference type="HOGENOM" id="CLU_1200221_0_0_1"/>
<dbReference type="EMBL" id="KN840467">
    <property type="protein sequence ID" value="KIP09322.1"/>
    <property type="molecule type" value="Genomic_DNA"/>
</dbReference>
<dbReference type="Proteomes" id="UP000053257">
    <property type="component" value="Unassembled WGS sequence"/>
</dbReference>
<dbReference type="AlphaFoldDB" id="A0A0C3SAM2"/>
<organism evidence="1 2">
    <name type="scientific">Phlebiopsis gigantea (strain 11061_1 CR5-6)</name>
    <name type="common">White-rot fungus</name>
    <name type="synonym">Peniophora gigantea</name>
    <dbReference type="NCBI Taxonomy" id="745531"/>
    <lineage>
        <taxon>Eukaryota</taxon>
        <taxon>Fungi</taxon>
        <taxon>Dikarya</taxon>
        <taxon>Basidiomycota</taxon>
        <taxon>Agaricomycotina</taxon>
        <taxon>Agaricomycetes</taxon>
        <taxon>Polyporales</taxon>
        <taxon>Phanerochaetaceae</taxon>
        <taxon>Phlebiopsis</taxon>
    </lineage>
</organism>
<accession>A0A0C3SAM2</accession>
<name>A0A0C3SAM2_PHLG1</name>
<evidence type="ECO:0000313" key="1">
    <source>
        <dbReference type="EMBL" id="KIP09322.1"/>
    </source>
</evidence>
<proteinExistence type="predicted"/>
<gene>
    <name evidence="1" type="ORF">PHLGIDRAFT_333248</name>
</gene>
<keyword evidence="2" id="KW-1185">Reference proteome</keyword>
<protein>
    <submittedName>
        <fullName evidence="1">Uncharacterized protein</fullName>
    </submittedName>
</protein>
<evidence type="ECO:0000313" key="2">
    <source>
        <dbReference type="Proteomes" id="UP000053257"/>
    </source>
</evidence>
<reference evidence="1 2" key="1">
    <citation type="journal article" date="2014" name="PLoS Genet.">
        <title>Analysis of the Phlebiopsis gigantea genome, transcriptome and secretome provides insight into its pioneer colonization strategies of wood.</title>
        <authorList>
            <person name="Hori C."/>
            <person name="Ishida T."/>
            <person name="Igarashi K."/>
            <person name="Samejima M."/>
            <person name="Suzuki H."/>
            <person name="Master E."/>
            <person name="Ferreira P."/>
            <person name="Ruiz-Duenas F.J."/>
            <person name="Held B."/>
            <person name="Canessa P."/>
            <person name="Larrondo L.F."/>
            <person name="Schmoll M."/>
            <person name="Druzhinina I.S."/>
            <person name="Kubicek C.P."/>
            <person name="Gaskell J.A."/>
            <person name="Kersten P."/>
            <person name="St John F."/>
            <person name="Glasner J."/>
            <person name="Sabat G."/>
            <person name="Splinter BonDurant S."/>
            <person name="Syed K."/>
            <person name="Yadav J."/>
            <person name="Mgbeahuruike A.C."/>
            <person name="Kovalchuk A."/>
            <person name="Asiegbu F.O."/>
            <person name="Lackner G."/>
            <person name="Hoffmeister D."/>
            <person name="Rencoret J."/>
            <person name="Gutierrez A."/>
            <person name="Sun H."/>
            <person name="Lindquist E."/>
            <person name="Barry K."/>
            <person name="Riley R."/>
            <person name="Grigoriev I.V."/>
            <person name="Henrissat B."/>
            <person name="Kues U."/>
            <person name="Berka R.M."/>
            <person name="Martinez A.T."/>
            <person name="Covert S.F."/>
            <person name="Blanchette R.A."/>
            <person name="Cullen D."/>
        </authorList>
    </citation>
    <scope>NUCLEOTIDE SEQUENCE [LARGE SCALE GENOMIC DNA]</scope>
    <source>
        <strain evidence="1 2">11061_1 CR5-6</strain>
    </source>
</reference>